<dbReference type="PANTHER" id="PTHR46663">
    <property type="entry name" value="DIGUANYLATE CYCLASE DGCT-RELATED"/>
    <property type="match status" value="1"/>
</dbReference>
<dbReference type="InterPro" id="IPR052163">
    <property type="entry name" value="DGC-Regulatory_Protein"/>
</dbReference>
<proteinExistence type="predicted"/>
<dbReference type="EMBL" id="CP054491">
    <property type="protein sequence ID" value="QKQ28289.1"/>
    <property type="molecule type" value="Genomic_DNA"/>
</dbReference>
<dbReference type="Proteomes" id="UP000509658">
    <property type="component" value="Chromosome"/>
</dbReference>
<feature type="domain" description="PAC" evidence="1">
    <location>
        <begin position="1"/>
        <end position="49"/>
    </location>
</feature>
<dbReference type="PANTHER" id="PTHR46663:SF3">
    <property type="entry name" value="SLL0267 PROTEIN"/>
    <property type="match status" value="1"/>
</dbReference>
<dbReference type="SUPFAM" id="SSF55785">
    <property type="entry name" value="PYP-like sensor domain (PAS domain)"/>
    <property type="match status" value="1"/>
</dbReference>
<dbReference type="AlphaFoldDB" id="A0A6N0I168"/>
<evidence type="ECO:0000259" key="1">
    <source>
        <dbReference type="PROSITE" id="PS50113"/>
    </source>
</evidence>
<protein>
    <submittedName>
        <fullName evidence="2">Diguanylate cyclase</fullName>
    </submittedName>
</protein>
<dbReference type="PROSITE" id="PS50113">
    <property type="entry name" value="PAC"/>
    <property type="match status" value="1"/>
</dbReference>
<dbReference type="InterPro" id="IPR000700">
    <property type="entry name" value="PAS-assoc_C"/>
</dbReference>
<name>A0A6N0I168_9GAMM</name>
<organism evidence="2 3">
    <name type="scientific">Candidatus Reidiella endopervernicosa</name>
    <dbReference type="NCBI Taxonomy" id="2738883"/>
    <lineage>
        <taxon>Bacteria</taxon>
        <taxon>Pseudomonadati</taxon>
        <taxon>Pseudomonadota</taxon>
        <taxon>Gammaproteobacteria</taxon>
        <taxon>Candidatus Reidiella</taxon>
    </lineage>
</organism>
<reference evidence="2 3" key="1">
    <citation type="submission" date="2020-05" db="EMBL/GenBank/DDBJ databases">
        <title>Horizontal transmission and recombination maintain forever young bacterial symbiont genomes.</title>
        <authorList>
            <person name="Russell S.L."/>
            <person name="Pepper-Tunick E."/>
            <person name="Svedberg J."/>
            <person name="Byrne A."/>
            <person name="Ruelas Castillo J."/>
            <person name="Vollmers C."/>
            <person name="Beinart R.A."/>
            <person name="Corbett-Detig R."/>
        </authorList>
    </citation>
    <scope>NUCLEOTIDE SEQUENCE [LARGE SCALE GENOMIC DNA]</scope>
    <source>
        <strain evidence="2">Santa_Monica_outfall</strain>
    </source>
</reference>
<dbReference type="InterPro" id="IPR043128">
    <property type="entry name" value="Rev_trsase/Diguanyl_cyclase"/>
</dbReference>
<evidence type="ECO:0000313" key="2">
    <source>
        <dbReference type="EMBL" id="QKQ28289.1"/>
    </source>
</evidence>
<dbReference type="Gene3D" id="3.30.450.20">
    <property type="entry name" value="PAS domain"/>
    <property type="match status" value="1"/>
</dbReference>
<dbReference type="Gene3D" id="3.30.70.270">
    <property type="match status" value="1"/>
</dbReference>
<dbReference type="Pfam" id="PF00990">
    <property type="entry name" value="GGDEF"/>
    <property type="match status" value="1"/>
</dbReference>
<evidence type="ECO:0000313" key="3">
    <source>
        <dbReference type="Proteomes" id="UP000509658"/>
    </source>
</evidence>
<sequence length="83" mass="9587">MWNRRKNGDIFPCWQTISAVKDEAGKVSHYVSLISDITTIKESQAKAEYLAHHDPLTKLPNRLLFNARVDHAIERAHRKGIMF</sequence>
<dbReference type="InterPro" id="IPR000160">
    <property type="entry name" value="GGDEF_dom"/>
</dbReference>
<dbReference type="KEGG" id="rev:HUE57_14455"/>
<gene>
    <name evidence="2" type="ORF">HUE57_14455</name>
</gene>
<keyword evidence="3" id="KW-1185">Reference proteome</keyword>
<accession>A0A6N0I168</accession>
<dbReference type="InterPro" id="IPR035965">
    <property type="entry name" value="PAS-like_dom_sf"/>
</dbReference>